<dbReference type="RefSeq" id="WP_212674096.1">
    <property type="nucleotide sequence ID" value="NZ_JAGSPJ010000001.1"/>
</dbReference>
<organism evidence="2 3">
    <name type="scientific">Undibacterium fentianense</name>
    <dbReference type="NCBI Taxonomy" id="2828728"/>
    <lineage>
        <taxon>Bacteria</taxon>
        <taxon>Pseudomonadati</taxon>
        <taxon>Pseudomonadota</taxon>
        <taxon>Betaproteobacteria</taxon>
        <taxon>Burkholderiales</taxon>
        <taxon>Oxalobacteraceae</taxon>
        <taxon>Undibacterium</taxon>
    </lineage>
</organism>
<dbReference type="PANTHER" id="PTHR41532:SF1">
    <property type="entry name" value="FIXS PROTEIN"/>
    <property type="match status" value="1"/>
</dbReference>
<dbReference type="Pfam" id="PF03597">
    <property type="entry name" value="FixS"/>
    <property type="match status" value="1"/>
</dbReference>
<accession>A0A941E0F4</accession>
<keyword evidence="1" id="KW-0472">Membrane</keyword>
<proteinExistence type="predicted"/>
<keyword evidence="3" id="KW-1185">Reference proteome</keyword>
<comment type="caution">
    <text evidence="2">The sequence shown here is derived from an EMBL/GenBank/DDBJ whole genome shotgun (WGS) entry which is preliminary data.</text>
</comment>
<keyword evidence="1" id="KW-1133">Transmembrane helix</keyword>
<dbReference type="InterPro" id="IPR004714">
    <property type="entry name" value="Cyt_oxidase_maturation_cbb3"/>
</dbReference>
<sequence>MDILYLLVPLSVFLVFAIGVVFWWALNHRQFEELDEVGQSIIEDQDH</sequence>
<protein>
    <submittedName>
        <fullName evidence="2">Cbb3-type cytochrome oxidase assembly protein CcoS</fullName>
    </submittedName>
</protein>
<dbReference type="Proteomes" id="UP000678545">
    <property type="component" value="Unassembled WGS sequence"/>
</dbReference>
<keyword evidence="1" id="KW-0812">Transmembrane</keyword>
<dbReference type="PANTHER" id="PTHR41532">
    <property type="entry name" value="FIXS PROTEIN"/>
    <property type="match status" value="1"/>
</dbReference>
<reference evidence="2" key="1">
    <citation type="submission" date="2021-04" db="EMBL/GenBank/DDBJ databases">
        <title>novel species isolated from subtropical streams in China.</title>
        <authorList>
            <person name="Lu H."/>
        </authorList>
    </citation>
    <scope>NUCLEOTIDE SEQUENCE</scope>
    <source>
        <strain evidence="2">FT137W</strain>
    </source>
</reference>
<gene>
    <name evidence="2" type="primary">ccoS</name>
    <name evidence="2" type="ORF">KDM90_03140</name>
</gene>
<dbReference type="NCBIfam" id="TIGR00847">
    <property type="entry name" value="ccoS"/>
    <property type="match status" value="1"/>
</dbReference>
<evidence type="ECO:0000313" key="2">
    <source>
        <dbReference type="EMBL" id="MBR7798982.1"/>
    </source>
</evidence>
<name>A0A941E0F4_9BURK</name>
<evidence type="ECO:0000256" key="1">
    <source>
        <dbReference type="SAM" id="Phobius"/>
    </source>
</evidence>
<dbReference type="AlphaFoldDB" id="A0A941E0F4"/>
<feature type="transmembrane region" description="Helical" evidence="1">
    <location>
        <begin position="6"/>
        <end position="26"/>
    </location>
</feature>
<evidence type="ECO:0000313" key="3">
    <source>
        <dbReference type="Proteomes" id="UP000678545"/>
    </source>
</evidence>
<dbReference type="EMBL" id="JAGSPJ010000001">
    <property type="protein sequence ID" value="MBR7798982.1"/>
    <property type="molecule type" value="Genomic_DNA"/>
</dbReference>